<keyword evidence="2" id="KW-1185">Reference proteome</keyword>
<dbReference type="Proteomes" id="UP001162992">
    <property type="component" value="Chromosome 4"/>
</dbReference>
<protein>
    <submittedName>
        <fullName evidence="1">Uncharacterized protein</fullName>
    </submittedName>
</protein>
<proteinExistence type="predicted"/>
<dbReference type="EMBL" id="CM055095">
    <property type="protein sequence ID" value="KAJ7558792.1"/>
    <property type="molecule type" value="Genomic_DNA"/>
</dbReference>
<evidence type="ECO:0000313" key="1">
    <source>
        <dbReference type="EMBL" id="KAJ7558792.1"/>
    </source>
</evidence>
<gene>
    <name evidence="1" type="ORF">O6H91_04G055900</name>
</gene>
<accession>A0ACC2DX31</accession>
<sequence length="301" mass="33978">MYDPGATASITTSKANVDNRLKLHFPVWPFLRKTFGGLALLTMLVTIIRCLPLFSEYVLLPLRVMCIDVLPSIWRGTGAWLTPPFLFVIFNSMLVAILVPSGLFNLEKSDVADVSNVKQVQSGENVHRLPEVSQEMWQTQNPDAMWPTQSSNEMWPKQSSNEEERTSNEISNEMWPTQSSNVMWPPQSSNEMWQTQSSNEEEKASNEICSAANKDCPELLVDQPGSHEADSLDTEYVGSDIIESSDVTENLKIETKMASSPSIGHENVLCYELDDLHERIEAFIAHVREQMRLPEPYATKL</sequence>
<evidence type="ECO:0000313" key="2">
    <source>
        <dbReference type="Proteomes" id="UP001162992"/>
    </source>
</evidence>
<reference evidence="2" key="1">
    <citation type="journal article" date="2024" name="Proc. Natl. Acad. Sci. U.S.A.">
        <title>Extraordinary preservation of gene collinearity over three hundred million years revealed in homosporous lycophytes.</title>
        <authorList>
            <person name="Li C."/>
            <person name="Wickell D."/>
            <person name="Kuo L.Y."/>
            <person name="Chen X."/>
            <person name="Nie B."/>
            <person name="Liao X."/>
            <person name="Peng D."/>
            <person name="Ji J."/>
            <person name="Jenkins J."/>
            <person name="Williams M."/>
            <person name="Shu S."/>
            <person name="Plott C."/>
            <person name="Barry K."/>
            <person name="Rajasekar S."/>
            <person name="Grimwood J."/>
            <person name="Han X."/>
            <person name="Sun S."/>
            <person name="Hou Z."/>
            <person name="He W."/>
            <person name="Dai G."/>
            <person name="Sun C."/>
            <person name="Schmutz J."/>
            <person name="Leebens-Mack J.H."/>
            <person name="Li F.W."/>
            <person name="Wang L."/>
        </authorList>
    </citation>
    <scope>NUCLEOTIDE SEQUENCE [LARGE SCALE GENOMIC DNA]</scope>
    <source>
        <strain evidence="2">cv. PW_Plant_1</strain>
    </source>
</reference>
<name>A0ACC2DX31_DIPCM</name>
<comment type="caution">
    <text evidence="1">The sequence shown here is derived from an EMBL/GenBank/DDBJ whole genome shotgun (WGS) entry which is preliminary data.</text>
</comment>
<organism evidence="1 2">
    <name type="scientific">Diphasiastrum complanatum</name>
    <name type="common">Issler's clubmoss</name>
    <name type="synonym">Lycopodium complanatum</name>
    <dbReference type="NCBI Taxonomy" id="34168"/>
    <lineage>
        <taxon>Eukaryota</taxon>
        <taxon>Viridiplantae</taxon>
        <taxon>Streptophyta</taxon>
        <taxon>Embryophyta</taxon>
        <taxon>Tracheophyta</taxon>
        <taxon>Lycopodiopsida</taxon>
        <taxon>Lycopodiales</taxon>
        <taxon>Lycopodiaceae</taxon>
        <taxon>Lycopodioideae</taxon>
        <taxon>Diphasiastrum</taxon>
    </lineage>
</organism>